<proteinExistence type="predicted"/>
<name>A0A3M7R2L4_BRAPC</name>
<dbReference type="Proteomes" id="UP000276133">
    <property type="component" value="Unassembled WGS sequence"/>
</dbReference>
<evidence type="ECO:0000313" key="2">
    <source>
        <dbReference type="Proteomes" id="UP000276133"/>
    </source>
</evidence>
<comment type="caution">
    <text evidence="1">The sequence shown here is derived from an EMBL/GenBank/DDBJ whole genome shotgun (WGS) entry which is preliminary data.</text>
</comment>
<keyword evidence="2" id="KW-1185">Reference proteome</keyword>
<dbReference type="EMBL" id="REGN01004365">
    <property type="protein sequence ID" value="RNA17840.1"/>
    <property type="molecule type" value="Genomic_DNA"/>
</dbReference>
<sequence length="177" mass="19844">MKHFIIDAFKHSLNFLENLIKQFNSAFKHENKKQESDQAAHEPGLIYFAFFVRLIFSHDQLHIFDELIVQVNFAILKVVVGGDCIDLVVGGRVGNYDVGEGIEVVGVRLSLGLEGGRQAHTFIEQLGDVCLGSFVRSEYGQKAARYVEAVLGFAKMNRVAHHALGLELKLDWVRCSI</sequence>
<reference evidence="1 2" key="1">
    <citation type="journal article" date="2018" name="Sci. Rep.">
        <title>Genomic signatures of local adaptation to the degree of environmental predictability in rotifers.</title>
        <authorList>
            <person name="Franch-Gras L."/>
            <person name="Hahn C."/>
            <person name="Garcia-Roger E.M."/>
            <person name="Carmona M.J."/>
            <person name="Serra M."/>
            <person name="Gomez A."/>
        </authorList>
    </citation>
    <scope>NUCLEOTIDE SEQUENCE [LARGE SCALE GENOMIC DNA]</scope>
    <source>
        <strain evidence="1">HYR1</strain>
    </source>
</reference>
<organism evidence="1 2">
    <name type="scientific">Brachionus plicatilis</name>
    <name type="common">Marine rotifer</name>
    <name type="synonym">Brachionus muelleri</name>
    <dbReference type="NCBI Taxonomy" id="10195"/>
    <lineage>
        <taxon>Eukaryota</taxon>
        <taxon>Metazoa</taxon>
        <taxon>Spiralia</taxon>
        <taxon>Gnathifera</taxon>
        <taxon>Rotifera</taxon>
        <taxon>Eurotatoria</taxon>
        <taxon>Monogononta</taxon>
        <taxon>Pseudotrocha</taxon>
        <taxon>Ploima</taxon>
        <taxon>Brachionidae</taxon>
        <taxon>Brachionus</taxon>
    </lineage>
</organism>
<accession>A0A3M7R2L4</accession>
<dbReference type="AlphaFoldDB" id="A0A3M7R2L4"/>
<gene>
    <name evidence="1" type="ORF">BpHYR1_038550</name>
</gene>
<evidence type="ECO:0000313" key="1">
    <source>
        <dbReference type="EMBL" id="RNA17840.1"/>
    </source>
</evidence>
<protein>
    <submittedName>
        <fullName evidence="1">Uncharacterized protein</fullName>
    </submittedName>
</protein>